<reference evidence="1" key="1">
    <citation type="submission" date="2023-03" db="EMBL/GenBank/DDBJ databases">
        <title>Massive genome expansion in bonnet fungi (Mycena s.s.) driven by repeated elements and novel gene families across ecological guilds.</title>
        <authorList>
            <consortium name="Lawrence Berkeley National Laboratory"/>
            <person name="Harder C.B."/>
            <person name="Miyauchi S."/>
            <person name="Viragh M."/>
            <person name="Kuo A."/>
            <person name="Thoen E."/>
            <person name="Andreopoulos B."/>
            <person name="Lu D."/>
            <person name="Skrede I."/>
            <person name="Drula E."/>
            <person name="Henrissat B."/>
            <person name="Morin E."/>
            <person name="Kohler A."/>
            <person name="Barry K."/>
            <person name="LaButti K."/>
            <person name="Morin E."/>
            <person name="Salamov A."/>
            <person name="Lipzen A."/>
            <person name="Mereny Z."/>
            <person name="Hegedus B."/>
            <person name="Baldrian P."/>
            <person name="Stursova M."/>
            <person name="Weitz H."/>
            <person name="Taylor A."/>
            <person name="Grigoriev I.V."/>
            <person name="Nagy L.G."/>
            <person name="Martin F."/>
            <person name="Kauserud H."/>
        </authorList>
    </citation>
    <scope>NUCLEOTIDE SEQUENCE</scope>
    <source>
        <strain evidence="1">9284</strain>
    </source>
</reference>
<comment type="caution">
    <text evidence="1">The sequence shown here is derived from an EMBL/GenBank/DDBJ whole genome shotgun (WGS) entry which is preliminary data.</text>
</comment>
<proteinExistence type="predicted"/>
<gene>
    <name evidence="1" type="ORF">FB45DRAFT_889552</name>
</gene>
<keyword evidence="2" id="KW-1185">Reference proteome</keyword>
<accession>A0AAD7FZ85</accession>
<sequence>MEPRASRTQIPPHLGICVLTHFFRHPNQQPATRFIICKPAVGFPTFKELDAPAVAAQYFAPQYFDISAIAPQGSFSKRIHLNGLSLSCSGLGYYQRRRRKTLHLLNISAQAPPLQGSSHHQPFSFRRWHGSSTMHLFRPTQKIASPSSLQGFQTPRCLAHDVPRSTRSWYSYLAPANGTLVPEPRSFLTIPMRAPCGVAVYSTAFSPLSPIPQPST</sequence>
<dbReference type="EMBL" id="JARKIF010000001">
    <property type="protein sequence ID" value="KAJ7651071.1"/>
    <property type="molecule type" value="Genomic_DNA"/>
</dbReference>
<evidence type="ECO:0000313" key="2">
    <source>
        <dbReference type="Proteomes" id="UP001221142"/>
    </source>
</evidence>
<name>A0AAD7FZ85_9AGAR</name>
<evidence type="ECO:0000313" key="1">
    <source>
        <dbReference type="EMBL" id="KAJ7651071.1"/>
    </source>
</evidence>
<dbReference type="AlphaFoldDB" id="A0AAD7FZ85"/>
<dbReference type="Proteomes" id="UP001221142">
    <property type="component" value="Unassembled WGS sequence"/>
</dbReference>
<protein>
    <submittedName>
        <fullName evidence="1">Uncharacterized protein</fullName>
    </submittedName>
</protein>
<organism evidence="1 2">
    <name type="scientific">Roridomyces roridus</name>
    <dbReference type="NCBI Taxonomy" id="1738132"/>
    <lineage>
        <taxon>Eukaryota</taxon>
        <taxon>Fungi</taxon>
        <taxon>Dikarya</taxon>
        <taxon>Basidiomycota</taxon>
        <taxon>Agaricomycotina</taxon>
        <taxon>Agaricomycetes</taxon>
        <taxon>Agaricomycetidae</taxon>
        <taxon>Agaricales</taxon>
        <taxon>Marasmiineae</taxon>
        <taxon>Mycenaceae</taxon>
        <taxon>Roridomyces</taxon>
    </lineage>
</organism>